<dbReference type="Gene3D" id="1.10.10.1450">
    <property type="match status" value="1"/>
</dbReference>
<dbReference type="InterPro" id="IPR001888">
    <property type="entry name" value="Transposase_1"/>
</dbReference>
<dbReference type="GO" id="GO:0044774">
    <property type="term" value="P:mitotic DNA integrity checkpoint signaling"/>
    <property type="evidence" value="ECO:0007669"/>
    <property type="project" value="TreeGrafter"/>
</dbReference>
<dbReference type="Proteomes" id="UP000515204">
    <property type="component" value="Unplaced"/>
</dbReference>
<dbReference type="GO" id="GO:0046975">
    <property type="term" value="F:histone H3K36 methyltransferase activity"/>
    <property type="evidence" value="ECO:0007669"/>
    <property type="project" value="TreeGrafter"/>
</dbReference>
<feature type="non-terminal residue" evidence="3">
    <location>
        <position position="323"/>
    </location>
</feature>
<evidence type="ECO:0000313" key="2">
    <source>
        <dbReference type="Proteomes" id="UP000515204"/>
    </source>
</evidence>
<gene>
    <name evidence="3" type="primary">LOC106750510</name>
</gene>
<name>A0A6P3Y693_DINQU</name>
<sequence>MHSVQELSEDDFDRRIELCDENLHWYKAVDHQNRWSLMVWCGIINGYLVGPYFFESNVNRNSYLELPRDRLPGLLENVDLATRIIIWKHNAIYINFLYKYKLNHSVPQASRNINQAFGDGSTNERNARYCFQKFCSGNLSIVNEPRGRPPVHIDNKELRTAVKSDPDTTIRKIGTKLGTSHTAVLKHLRAINKVKKLDSYVPYELTELQMVDHKSKCASLLIRNTRLPFLHQIITCDEKWILYDNRKRSSKWVDKNTPPEHTPKPKFHQKKIMVTMWWNAKGVIHYSFLQPGKTITAESYCREIDVMHKKLVKKQPALLKRHG</sequence>
<dbReference type="PANTHER" id="PTHR46060">
    <property type="entry name" value="MARINER MOS1 TRANSPOSASE-LIKE PROTEIN"/>
    <property type="match status" value="1"/>
</dbReference>
<dbReference type="GO" id="GO:0003690">
    <property type="term" value="F:double-stranded DNA binding"/>
    <property type="evidence" value="ECO:0007669"/>
    <property type="project" value="TreeGrafter"/>
</dbReference>
<dbReference type="Pfam" id="PF17906">
    <property type="entry name" value="HTH_48"/>
    <property type="match status" value="1"/>
</dbReference>
<evidence type="ECO:0000313" key="3">
    <source>
        <dbReference type="RefSeq" id="XP_014486405.1"/>
    </source>
</evidence>
<dbReference type="GO" id="GO:0044547">
    <property type="term" value="F:DNA topoisomerase binding"/>
    <property type="evidence" value="ECO:0007669"/>
    <property type="project" value="TreeGrafter"/>
</dbReference>
<dbReference type="GO" id="GO:0003697">
    <property type="term" value="F:single-stranded DNA binding"/>
    <property type="evidence" value="ECO:0007669"/>
    <property type="project" value="TreeGrafter"/>
</dbReference>
<dbReference type="KEGG" id="dqu:106750510"/>
<evidence type="ECO:0000259" key="1">
    <source>
        <dbReference type="Pfam" id="PF17906"/>
    </source>
</evidence>
<dbReference type="GO" id="GO:0006303">
    <property type="term" value="P:double-strand break repair via nonhomologous end joining"/>
    <property type="evidence" value="ECO:0007669"/>
    <property type="project" value="TreeGrafter"/>
</dbReference>
<dbReference type="GO" id="GO:0000014">
    <property type="term" value="F:single-stranded DNA endodeoxyribonuclease activity"/>
    <property type="evidence" value="ECO:0007669"/>
    <property type="project" value="TreeGrafter"/>
</dbReference>
<dbReference type="AlphaFoldDB" id="A0A6P3Y693"/>
<dbReference type="GO" id="GO:0000793">
    <property type="term" value="C:condensed chromosome"/>
    <property type="evidence" value="ECO:0007669"/>
    <property type="project" value="TreeGrafter"/>
</dbReference>
<dbReference type="GeneID" id="106750510"/>
<dbReference type="InterPro" id="IPR036397">
    <property type="entry name" value="RNaseH_sf"/>
</dbReference>
<dbReference type="Gene3D" id="3.30.420.10">
    <property type="entry name" value="Ribonuclease H-like superfamily/Ribonuclease H"/>
    <property type="match status" value="1"/>
</dbReference>
<proteinExistence type="predicted"/>
<feature type="domain" description="Mos1 transposase HTH" evidence="1">
    <location>
        <begin position="94"/>
        <end position="138"/>
    </location>
</feature>
<dbReference type="InterPro" id="IPR041426">
    <property type="entry name" value="Mos1_HTH"/>
</dbReference>
<dbReference type="GO" id="GO:0031297">
    <property type="term" value="P:replication fork processing"/>
    <property type="evidence" value="ECO:0007669"/>
    <property type="project" value="TreeGrafter"/>
</dbReference>
<dbReference type="RefSeq" id="XP_014486405.1">
    <property type="nucleotide sequence ID" value="XM_014630919.1"/>
</dbReference>
<dbReference type="Pfam" id="PF01359">
    <property type="entry name" value="Transposase_1"/>
    <property type="match status" value="1"/>
</dbReference>
<protein>
    <submittedName>
        <fullName evidence="3">Histone-lysine N-methyltransferase SETMAR-like</fullName>
    </submittedName>
</protein>
<dbReference type="OrthoDB" id="7552475at2759"/>
<organism evidence="2 3">
    <name type="scientific">Dinoponera quadriceps</name>
    <name type="common">South American ant</name>
    <dbReference type="NCBI Taxonomy" id="609295"/>
    <lineage>
        <taxon>Eukaryota</taxon>
        <taxon>Metazoa</taxon>
        <taxon>Ecdysozoa</taxon>
        <taxon>Arthropoda</taxon>
        <taxon>Hexapoda</taxon>
        <taxon>Insecta</taxon>
        <taxon>Pterygota</taxon>
        <taxon>Neoptera</taxon>
        <taxon>Endopterygota</taxon>
        <taxon>Hymenoptera</taxon>
        <taxon>Apocrita</taxon>
        <taxon>Aculeata</taxon>
        <taxon>Formicoidea</taxon>
        <taxon>Formicidae</taxon>
        <taxon>Ponerinae</taxon>
        <taxon>Ponerini</taxon>
        <taxon>Dinoponera</taxon>
    </lineage>
</organism>
<dbReference type="InterPro" id="IPR052709">
    <property type="entry name" value="Transposase-MT_Hybrid"/>
</dbReference>
<dbReference type="GO" id="GO:0015074">
    <property type="term" value="P:DNA integration"/>
    <property type="evidence" value="ECO:0007669"/>
    <property type="project" value="TreeGrafter"/>
</dbReference>
<dbReference type="PANTHER" id="PTHR46060:SF2">
    <property type="entry name" value="HISTONE-LYSINE N-METHYLTRANSFERASE SETMAR"/>
    <property type="match status" value="1"/>
</dbReference>
<accession>A0A6P3Y693</accession>
<dbReference type="GO" id="GO:0005634">
    <property type="term" value="C:nucleus"/>
    <property type="evidence" value="ECO:0007669"/>
    <property type="project" value="TreeGrafter"/>
</dbReference>
<reference evidence="3" key="1">
    <citation type="submission" date="2025-08" db="UniProtKB">
        <authorList>
            <consortium name="RefSeq"/>
        </authorList>
    </citation>
    <scope>IDENTIFICATION</scope>
</reference>
<keyword evidence="2" id="KW-1185">Reference proteome</keyword>
<dbReference type="GO" id="GO:0035861">
    <property type="term" value="C:site of double-strand break"/>
    <property type="evidence" value="ECO:0007669"/>
    <property type="project" value="TreeGrafter"/>
</dbReference>
<dbReference type="GO" id="GO:0042800">
    <property type="term" value="F:histone H3K4 methyltransferase activity"/>
    <property type="evidence" value="ECO:0007669"/>
    <property type="project" value="TreeGrafter"/>
</dbReference>
<dbReference type="GO" id="GO:0000729">
    <property type="term" value="P:DNA double-strand break processing"/>
    <property type="evidence" value="ECO:0007669"/>
    <property type="project" value="TreeGrafter"/>
</dbReference>